<reference evidence="1 2" key="1">
    <citation type="submission" date="2018-08" db="EMBL/GenBank/DDBJ databases">
        <title>The metabolism and importance of syntrophic acetate oxidation coupled to methane or sulfide production in haloalkaline environments.</title>
        <authorList>
            <person name="Timmers P.H.A."/>
            <person name="Vavourakis C.D."/>
            <person name="Sorokin D.Y."/>
            <person name="Sinninghe Damste J.S."/>
            <person name="Muyzer G."/>
            <person name="Stams A.J.M."/>
            <person name="Plugge C.M."/>
        </authorList>
    </citation>
    <scope>NUCLEOTIDE SEQUENCE [LARGE SCALE GENOMIC DNA]</scope>
    <source>
        <strain evidence="1">MSAO_Arc3</strain>
    </source>
</reference>
<dbReference type="PANTHER" id="PTHR43169:SF2">
    <property type="entry name" value="NAD_GMP SYNTHASE DOMAIN-CONTAINING PROTEIN"/>
    <property type="match status" value="1"/>
</dbReference>
<dbReference type="Proteomes" id="UP000284763">
    <property type="component" value="Unassembled WGS sequence"/>
</dbReference>
<dbReference type="InterPro" id="IPR014729">
    <property type="entry name" value="Rossmann-like_a/b/a_fold"/>
</dbReference>
<dbReference type="GO" id="GO:0016783">
    <property type="term" value="F:sulfurtransferase activity"/>
    <property type="evidence" value="ECO:0007669"/>
    <property type="project" value="InterPro"/>
</dbReference>
<dbReference type="NCBIfam" id="TIGR00268">
    <property type="entry name" value="ATP-dependent sacrificial sulfur transferase LarE"/>
    <property type="match status" value="1"/>
</dbReference>
<dbReference type="InterPro" id="IPR052188">
    <property type="entry name" value="Ni-pincer_cofactor_biosynth"/>
</dbReference>
<organism evidence="1 2">
    <name type="scientific">Methanosalsum natronophilum</name>
    <dbReference type="NCBI Taxonomy" id="768733"/>
    <lineage>
        <taxon>Archaea</taxon>
        <taxon>Methanobacteriati</taxon>
        <taxon>Methanobacteriota</taxon>
        <taxon>Stenosarchaea group</taxon>
        <taxon>Methanomicrobia</taxon>
        <taxon>Methanosarcinales</taxon>
        <taxon>Methanosarcinaceae</taxon>
        <taxon>Methanosalsum</taxon>
    </lineage>
</organism>
<protein>
    <submittedName>
        <fullName evidence="1">ATP-dependent sacrificial sulfur transferase LarE</fullName>
    </submittedName>
</protein>
<dbReference type="SUPFAM" id="SSF52402">
    <property type="entry name" value="Adenine nucleotide alpha hydrolases-like"/>
    <property type="match status" value="1"/>
</dbReference>
<accession>A0A3R7WDR2</accession>
<dbReference type="InterPro" id="IPR005232">
    <property type="entry name" value="LarE"/>
</dbReference>
<gene>
    <name evidence="1" type="primary">larE</name>
    <name evidence="1" type="ORF">D5R95_06090</name>
</gene>
<keyword evidence="1" id="KW-0808">Transferase</keyword>
<dbReference type="PIRSF" id="PIRSF006661">
    <property type="entry name" value="PP-lp_UCP006661"/>
    <property type="match status" value="1"/>
</dbReference>
<proteinExistence type="predicted"/>
<dbReference type="CDD" id="cd01990">
    <property type="entry name" value="LarE-like"/>
    <property type="match status" value="1"/>
</dbReference>
<evidence type="ECO:0000313" key="1">
    <source>
        <dbReference type="EMBL" id="RQD83756.1"/>
    </source>
</evidence>
<dbReference type="PANTHER" id="PTHR43169">
    <property type="entry name" value="EXSB FAMILY PROTEIN"/>
    <property type="match status" value="1"/>
</dbReference>
<comment type="caution">
    <text evidence="1">The sequence shown here is derived from an EMBL/GenBank/DDBJ whole genome shotgun (WGS) entry which is preliminary data.</text>
</comment>
<dbReference type="AlphaFoldDB" id="A0A3R7WDR2"/>
<dbReference type="EMBL" id="QZAB01000386">
    <property type="protein sequence ID" value="RQD83756.1"/>
    <property type="molecule type" value="Genomic_DNA"/>
</dbReference>
<feature type="non-terminal residue" evidence="1">
    <location>
        <position position="1"/>
    </location>
</feature>
<name>A0A3R7WDR2_9EURY</name>
<sequence length="229" mass="26675">DKLKDDVTAITVDSIFLPRREIENCELVSKEIGIKHFIIPADLENKNDVLSNNKFRCYYCKKVIIEKLREFASRNNYDMVVEGTNCSDLKDYRPGIKAVHENKDILHSPFITFGIYKDDIREIASYLNLSNRNKPSESCLATRIPFNTRITKKDLHKIEEAEDFLYQFDFVSVRVRLHNSIARIEISPNEFNKLLINRQSIIQYFHKIGLNHITLDIQGFRSGSMSEAE</sequence>
<dbReference type="Gene3D" id="3.40.50.620">
    <property type="entry name" value="HUPs"/>
    <property type="match status" value="1"/>
</dbReference>
<evidence type="ECO:0000313" key="2">
    <source>
        <dbReference type="Proteomes" id="UP000284763"/>
    </source>
</evidence>